<dbReference type="InterPro" id="IPR015943">
    <property type="entry name" value="WD40/YVTN_repeat-like_dom_sf"/>
</dbReference>
<organism evidence="4 5">
    <name type="scientific">Penicillium malachiteum</name>
    <dbReference type="NCBI Taxonomy" id="1324776"/>
    <lineage>
        <taxon>Eukaryota</taxon>
        <taxon>Fungi</taxon>
        <taxon>Dikarya</taxon>
        <taxon>Ascomycota</taxon>
        <taxon>Pezizomycotina</taxon>
        <taxon>Eurotiomycetes</taxon>
        <taxon>Eurotiomycetidae</taxon>
        <taxon>Eurotiales</taxon>
        <taxon>Aspergillaceae</taxon>
        <taxon>Penicillium</taxon>
    </lineage>
</organism>
<dbReference type="AlphaFoldDB" id="A0AAD6N0N9"/>
<evidence type="ECO:0008006" key="6">
    <source>
        <dbReference type="Google" id="ProtNLM"/>
    </source>
</evidence>
<evidence type="ECO:0000259" key="3">
    <source>
        <dbReference type="Pfam" id="PF23726"/>
    </source>
</evidence>
<evidence type="ECO:0000259" key="2">
    <source>
        <dbReference type="Pfam" id="PF10433"/>
    </source>
</evidence>
<protein>
    <recommendedName>
        <fullName evidence="6">Cleavage/polyadenylation specificity factor A subunit N-terminal domain-containing protein</fullName>
    </recommendedName>
</protein>
<evidence type="ECO:0000256" key="1">
    <source>
        <dbReference type="ARBA" id="ARBA00022664"/>
    </source>
</evidence>
<accession>A0AAD6N0N9</accession>
<dbReference type="Proteomes" id="UP001215712">
    <property type="component" value="Unassembled WGS sequence"/>
</dbReference>
<name>A0AAD6N0N9_9EURO</name>
<sequence length="1244" mass="139132">MADSTLSDLSDLGLPVQLITEQPHQGLLTQTILASPIIKWILPARLRSKNHNDVIFVGAQRVQIKEVMDGQFLKDVIHKSDFNGPIIGAKVLNVERELSLAAHLRAEDFFDGPSHILVLCVNMVELQFLYYSPGNGFVTFRKHLPQGVSPEWQYGKHIAVDPRSRAVAVSSSVEYFGILWLQSPHTLQDQMKAGVLHPVRDEQFFPIEGKILFLEFLYPKSIHDNRIMLLVIVEREGCTEVMMYTWKENQDMRSVQPEIKEFRLRKQHSLPTMIVPLTKQSSFLVVSPTGMAVYPCDGQQRPKKYPLAASNSEISDASMWTRWARPARNWMYSQQHDGIYLCREDGWIYLLEFGNDGDLETQTSLGKIHCDVDLAFDVLDMGHEGGDFILAAGSTGDGGLFVQMARESPRCVQRFVNWAPIRDAAMVYPQTTHIIQGGIDRNRLFASSQSSAGKGGIYEFRWGVEAALEFNVPLDDLPSIRDMWTMVDSCTGGIYVLLSDPVSSLLLYTDFSEEGIIALNEDQTGLADEQTLAAGVSPDGALIQVTESATHLFVRQNPNLNTRIAHRDQIAVLTVAVEGPGSIIATAVRHEGKSYLYVTRVTVTVDEARLDLEEPVPISKEPICLSLQTFGDMTFIFLGNADGTVTAFVLESNTLTQVFETSIMLDNDYDADLSNVVESIVTVQITPRNGSLHAFLLCGLRSGILVPFEIDFNGHDLIRLTQKETTRIGRTSLRLQSTGSSAMFTCDNELWQVSYSPDCIPSECFIRRVWTTDQNNPAYFPTPIHGFGLICPENPEPDASIGPLFCFTDRQLLIFSLNQEVKSVPRRIEIPGNPRRLIWSPNLQCLVVSYQSLQAEEEMPFTRMLTSHVQFVDPDLQRPILQRGPDDPWRPESAAGEMITCLMDWDYERAGEKFHMMAIGTHVPSVRERDPDLGRLILISPRRDPSNPSEIICTTKLTRMLEGPIQAIAAYGDSLIIGAGNRLVPMSSKDANRRWRRSAGTTLPSAIVSIQIIENLIYVLTARHSWCILEIAEQGAGPNSGSFLICRSWCPTVLDGLTSILHNGNNGSNPMILMSHRGRVNAGVIDLSQWHERSPNFFEIQPETQLHQSIIRFVSGSQKNGPFYGLSVTGSIYRFSMPDPNHMPLLRFLQNIAENNDILCPSTRKRTQQKKIHDLSNSRIDGDILARLGLRGPEFLEGLIQPSVDTPEPDHTEAIFRALAQRVLGDSSTDAVIAWLRRLLDVPS</sequence>
<dbReference type="InterPro" id="IPR018846">
    <property type="entry name" value="Beta-prop_RSE1/DDB1/CPSF1_1st"/>
</dbReference>
<dbReference type="EMBL" id="JAQJAN010000001">
    <property type="protein sequence ID" value="KAJ5740518.1"/>
    <property type="molecule type" value="Genomic_DNA"/>
</dbReference>
<evidence type="ECO:0000313" key="5">
    <source>
        <dbReference type="Proteomes" id="UP001215712"/>
    </source>
</evidence>
<reference evidence="4" key="1">
    <citation type="journal article" date="2023" name="IMA Fungus">
        <title>Comparative genomic study of the Penicillium genus elucidates a diverse pangenome and 15 lateral gene transfer events.</title>
        <authorList>
            <person name="Petersen C."/>
            <person name="Sorensen T."/>
            <person name="Nielsen M.R."/>
            <person name="Sondergaard T.E."/>
            <person name="Sorensen J.L."/>
            <person name="Fitzpatrick D.A."/>
            <person name="Frisvad J.C."/>
            <person name="Nielsen K.L."/>
        </authorList>
    </citation>
    <scope>NUCLEOTIDE SEQUENCE</scope>
    <source>
        <strain evidence="4">IBT 17514</strain>
    </source>
</reference>
<dbReference type="GO" id="GO:0006397">
    <property type="term" value="P:mRNA processing"/>
    <property type="evidence" value="ECO:0007669"/>
    <property type="project" value="UniProtKB-KW"/>
</dbReference>
<dbReference type="Pfam" id="PF10433">
    <property type="entry name" value="Beta-prop_RSE1_1st"/>
    <property type="match status" value="1"/>
</dbReference>
<dbReference type="Gene3D" id="2.130.10.10">
    <property type="entry name" value="YVTN repeat-like/Quinoprotein amine dehydrogenase"/>
    <property type="match status" value="2"/>
</dbReference>
<reference evidence="4" key="2">
    <citation type="submission" date="2023-01" db="EMBL/GenBank/DDBJ databases">
        <authorList>
            <person name="Petersen C."/>
        </authorList>
    </citation>
    <scope>NUCLEOTIDE SEQUENCE</scope>
    <source>
        <strain evidence="4">IBT 17514</strain>
    </source>
</reference>
<feature type="domain" description="RSE1/DDB1/CPSF1 first beta-propeller" evidence="2">
    <location>
        <begin position="38"/>
        <end position="415"/>
    </location>
</feature>
<keyword evidence="5" id="KW-1185">Reference proteome</keyword>
<dbReference type="Pfam" id="PF23726">
    <property type="entry name" value="Beta-prop_RSE1_2nd"/>
    <property type="match status" value="1"/>
</dbReference>
<dbReference type="PANTHER" id="PTHR10644">
    <property type="entry name" value="DNA REPAIR/RNA PROCESSING CPSF FAMILY"/>
    <property type="match status" value="1"/>
</dbReference>
<feature type="domain" description="RSE1/DDB1/CPSF1 second beta-propeller" evidence="3">
    <location>
        <begin position="476"/>
        <end position="751"/>
    </location>
</feature>
<dbReference type="InterPro" id="IPR058543">
    <property type="entry name" value="Beta-prop_RSE1/DDB1/CPSF1_2nd"/>
</dbReference>
<comment type="caution">
    <text evidence="4">The sequence shown here is derived from an EMBL/GenBank/DDBJ whole genome shotgun (WGS) entry which is preliminary data.</text>
</comment>
<dbReference type="InterPro" id="IPR050358">
    <property type="entry name" value="RSE1/DDB1/CFT1"/>
</dbReference>
<keyword evidence="1" id="KW-0507">mRNA processing</keyword>
<gene>
    <name evidence="4" type="ORF">N7493_000390</name>
</gene>
<evidence type="ECO:0000313" key="4">
    <source>
        <dbReference type="EMBL" id="KAJ5740518.1"/>
    </source>
</evidence>
<proteinExistence type="predicted"/>